<reference evidence="2 3" key="1">
    <citation type="submission" date="2016-10" db="EMBL/GenBank/DDBJ databases">
        <title>Complete genome of the TMA-utilizing, human hosted archaeon Methanomethylophilus alvus Gen. nov, sp. nov., strain Mx-05, derived from a pure culture.</title>
        <authorList>
            <person name="Brugere J.-F."/>
            <person name="Ben Hania W."/>
            <person name="Chaudhary P.P."/>
            <person name="Gaci N."/>
            <person name="Borrel G."/>
            <person name="Cao Van Tuat L."/>
            <person name="Fardeau M.-L."/>
            <person name="Harris H.M.B."/>
            <person name="O'Toole P.W."/>
            <person name="Ollivier B."/>
        </authorList>
    </citation>
    <scope>NUCLEOTIDE SEQUENCE [LARGE SCALE GENOMIC DNA]</scope>
    <source>
        <strain evidence="2 3">Mx-05</strain>
    </source>
</reference>
<dbReference type="GO" id="GO:0042803">
    <property type="term" value="F:protein homodimerization activity"/>
    <property type="evidence" value="ECO:0007669"/>
    <property type="project" value="InterPro"/>
</dbReference>
<dbReference type="EMBL" id="CP017686">
    <property type="protein sequence ID" value="AYQ55198.1"/>
    <property type="molecule type" value="Genomic_DNA"/>
</dbReference>
<dbReference type="GeneID" id="41321839"/>
<feature type="region of interest" description="Disordered" evidence="1">
    <location>
        <begin position="1"/>
        <end position="38"/>
    </location>
</feature>
<name>A0A3G3IHP0_9ARCH</name>
<dbReference type="RefSeq" id="WP_015504946.1">
    <property type="nucleotide sequence ID" value="NZ_CAYARL010000026.1"/>
</dbReference>
<feature type="compositionally biased region" description="Low complexity" evidence="1">
    <location>
        <begin position="9"/>
        <end position="21"/>
    </location>
</feature>
<evidence type="ECO:0000256" key="1">
    <source>
        <dbReference type="SAM" id="MobiDB-lite"/>
    </source>
</evidence>
<proteinExistence type="predicted"/>
<dbReference type="Pfam" id="PF01025">
    <property type="entry name" value="GrpE"/>
    <property type="match status" value="1"/>
</dbReference>
<dbReference type="GO" id="GO:0006457">
    <property type="term" value="P:protein folding"/>
    <property type="evidence" value="ECO:0007669"/>
    <property type="project" value="InterPro"/>
</dbReference>
<organism evidence="2 3">
    <name type="scientific">Methanomethylophilus alvi</name>
    <dbReference type="NCBI Taxonomy" id="1291540"/>
    <lineage>
        <taxon>Archaea</taxon>
        <taxon>Methanobacteriati</taxon>
        <taxon>Thermoplasmatota</taxon>
        <taxon>Thermoplasmata</taxon>
        <taxon>Methanomassiliicoccales</taxon>
        <taxon>Methanomethylophilaceae</taxon>
        <taxon>Methanomethylophilus</taxon>
    </lineage>
</organism>
<dbReference type="InterPro" id="IPR000740">
    <property type="entry name" value="GrpE"/>
</dbReference>
<accession>A0A3G3IHP0</accession>
<evidence type="ECO:0000313" key="2">
    <source>
        <dbReference type="EMBL" id="AYQ55198.1"/>
    </source>
</evidence>
<dbReference type="AlphaFoldDB" id="A0A3G3IHP0"/>
<evidence type="ECO:0000313" key="3">
    <source>
        <dbReference type="Proteomes" id="UP000273278"/>
    </source>
</evidence>
<dbReference type="GO" id="GO:0000774">
    <property type="term" value="F:adenyl-nucleotide exchange factor activity"/>
    <property type="evidence" value="ECO:0007669"/>
    <property type="project" value="InterPro"/>
</dbReference>
<protein>
    <submittedName>
        <fullName evidence="2">Nucleotide exchange factor GrpE</fullName>
    </submittedName>
</protein>
<gene>
    <name evidence="2" type="ORF">BKD89_05190</name>
</gene>
<dbReference type="Proteomes" id="UP000273278">
    <property type="component" value="Chromosome"/>
</dbReference>
<sequence>MTEENLEQTAVTEGAETTPGTETKKKTTRKKSSTGTKRATVADVMKRLDTIEKNMAENAALAAESDGKVEDIYFMTSDMSGKIGIIAETPKPVTGDVPAGQEFVTSREQFNTYSKLLNRREGELANQKMLNLMMQMCNMREDFVKLCTEMEKKISKFTAKEVLESFKAYEIDMENMLLDAGVSIGPYGKDGDKIDTLHQRIVGVVATDDAAKNGVIAKRISEGYEYNGRVLVKEKVNVFKKVGGVAKTASEETKD</sequence>
<dbReference type="GO" id="GO:0051087">
    <property type="term" value="F:protein-folding chaperone binding"/>
    <property type="evidence" value="ECO:0007669"/>
    <property type="project" value="InterPro"/>
</dbReference>